<keyword evidence="3" id="KW-1185">Reference proteome</keyword>
<comment type="caution">
    <text evidence="2">The sequence shown here is derived from an EMBL/GenBank/DDBJ whole genome shotgun (WGS) entry which is preliminary data.</text>
</comment>
<dbReference type="STRING" id="1337093.MBELCI_2850"/>
<dbReference type="Proteomes" id="UP000016566">
    <property type="component" value="Unassembled WGS sequence"/>
</dbReference>
<name>U3APZ2_9RHOB</name>
<feature type="region of interest" description="Disordered" evidence="1">
    <location>
        <begin position="27"/>
        <end position="65"/>
    </location>
</feature>
<dbReference type="PROSITE" id="PS51257">
    <property type="entry name" value="PROKAR_LIPOPROTEIN"/>
    <property type="match status" value="1"/>
</dbReference>
<sequence length="65" mass="6963">MLYKYLLPLPLLLAACSDMQGGRSLATNAGADGTVFNDEDRPDYRQGGDPILNTSGGLNDDDDDE</sequence>
<evidence type="ECO:0000256" key="1">
    <source>
        <dbReference type="SAM" id="MobiDB-lite"/>
    </source>
</evidence>
<accession>U3APZ2</accession>
<evidence type="ECO:0000313" key="3">
    <source>
        <dbReference type="Proteomes" id="UP000016566"/>
    </source>
</evidence>
<protein>
    <recommendedName>
        <fullName evidence="4">Lipoprotein</fullName>
    </recommendedName>
</protein>
<dbReference type="AlphaFoldDB" id="U3APZ2"/>
<evidence type="ECO:0000313" key="2">
    <source>
        <dbReference type="EMBL" id="GAD56798.1"/>
    </source>
</evidence>
<dbReference type="EMBL" id="BATB01000047">
    <property type="protein sequence ID" value="GAD56798.1"/>
    <property type="molecule type" value="Genomic_DNA"/>
</dbReference>
<organism evidence="2 3">
    <name type="scientific">Limimaricola cinnabarinus LL-001</name>
    <dbReference type="NCBI Taxonomy" id="1337093"/>
    <lineage>
        <taxon>Bacteria</taxon>
        <taxon>Pseudomonadati</taxon>
        <taxon>Pseudomonadota</taxon>
        <taxon>Alphaproteobacteria</taxon>
        <taxon>Rhodobacterales</taxon>
        <taxon>Paracoccaceae</taxon>
        <taxon>Limimaricola</taxon>
    </lineage>
</organism>
<reference evidence="2" key="1">
    <citation type="journal article" date="2013" name="Genome Announc.">
        <title>Draft Genome Sequence of Loktanella cinnabarina LL-001T, Isolated from Deep-Sea Floor Sediment.</title>
        <authorList>
            <person name="Nishi S."/>
            <person name="Tsubouchi T."/>
            <person name="Takaki Y."/>
            <person name="Koyanagi R."/>
            <person name="Satoh N."/>
            <person name="Maruyama T."/>
            <person name="Hatada Y."/>
        </authorList>
    </citation>
    <scope>NUCLEOTIDE SEQUENCE [LARGE SCALE GENOMIC DNA]</scope>
    <source>
        <strain evidence="2">LL-001</strain>
    </source>
</reference>
<proteinExistence type="predicted"/>
<gene>
    <name evidence="2" type="ORF">MBELCI_2850</name>
</gene>
<evidence type="ECO:0008006" key="4">
    <source>
        <dbReference type="Google" id="ProtNLM"/>
    </source>
</evidence>